<keyword evidence="3" id="KW-1185">Reference proteome</keyword>
<reference evidence="2 3" key="1">
    <citation type="journal article" date="2023" name="Plants (Basel)">
        <title>Bridging the Gap: Combining Genomics and Transcriptomics Approaches to Understand Stylosanthes scabra, an Orphan Legume from the Brazilian Caatinga.</title>
        <authorList>
            <person name="Ferreira-Neto J.R.C."/>
            <person name="da Silva M.D."/>
            <person name="Binneck E."/>
            <person name="de Melo N.F."/>
            <person name="da Silva R.H."/>
            <person name="de Melo A.L.T.M."/>
            <person name="Pandolfi V."/>
            <person name="Bustamante F.O."/>
            <person name="Brasileiro-Vidal A.C."/>
            <person name="Benko-Iseppon A.M."/>
        </authorList>
    </citation>
    <scope>NUCLEOTIDE SEQUENCE [LARGE SCALE GENOMIC DNA]</scope>
    <source>
        <tissue evidence="2">Leaves</tissue>
    </source>
</reference>
<dbReference type="Proteomes" id="UP001341840">
    <property type="component" value="Unassembled WGS sequence"/>
</dbReference>
<proteinExistence type="predicted"/>
<accession>A0ABU6S7S2</accession>
<evidence type="ECO:0000313" key="3">
    <source>
        <dbReference type="Proteomes" id="UP001341840"/>
    </source>
</evidence>
<gene>
    <name evidence="2" type="ORF">PIB30_017327</name>
</gene>
<feature type="region of interest" description="Disordered" evidence="1">
    <location>
        <begin position="71"/>
        <end position="97"/>
    </location>
</feature>
<evidence type="ECO:0000313" key="2">
    <source>
        <dbReference type="EMBL" id="MED6132254.1"/>
    </source>
</evidence>
<name>A0ABU6S7S2_9FABA</name>
<organism evidence="2 3">
    <name type="scientific">Stylosanthes scabra</name>
    <dbReference type="NCBI Taxonomy" id="79078"/>
    <lineage>
        <taxon>Eukaryota</taxon>
        <taxon>Viridiplantae</taxon>
        <taxon>Streptophyta</taxon>
        <taxon>Embryophyta</taxon>
        <taxon>Tracheophyta</taxon>
        <taxon>Spermatophyta</taxon>
        <taxon>Magnoliopsida</taxon>
        <taxon>eudicotyledons</taxon>
        <taxon>Gunneridae</taxon>
        <taxon>Pentapetalae</taxon>
        <taxon>rosids</taxon>
        <taxon>fabids</taxon>
        <taxon>Fabales</taxon>
        <taxon>Fabaceae</taxon>
        <taxon>Papilionoideae</taxon>
        <taxon>50 kb inversion clade</taxon>
        <taxon>dalbergioids sensu lato</taxon>
        <taxon>Dalbergieae</taxon>
        <taxon>Pterocarpus clade</taxon>
        <taxon>Stylosanthes</taxon>
    </lineage>
</organism>
<comment type="caution">
    <text evidence="2">The sequence shown here is derived from an EMBL/GenBank/DDBJ whole genome shotgun (WGS) entry which is preliminary data.</text>
</comment>
<sequence>MAKGEQVEVLEEAELKGIRIGKKKRMKKNNETGFESDAKRANTEVQTTKAQGGGGSVLVLDLHLISLLVPPPSNNRNMNRNGGNSLDLNWACEHSAR</sequence>
<feature type="compositionally biased region" description="Low complexity" evidence="1">
    <location>
        <begin position="71"/>
        <end position="84"/>
    </location>
</feature>
<evidence type="ECO:0000256" key="1">
    <source>
        <dbReference type="SAM" id="MobiDB-lite"/>
    </source>
</evidence>
<dbReference type="EMBL" id="JASCZI010060465">
    <property type="protein sequence ID" value="MED6132254.1"/>
    <property type="molecule type" value="Genomic_DNA"/>
</dbReference>
<protein>
    <submittedName>
        <fullName evidence="2">Uncharacterized protein</fullName>
    </submittedName>
</protein>